<proteinExistence type="predicted"/>
<protein>
    <recommendedName>
        <fullName evidence="2">LPS-assembly protein LptD central domain-containing protein</fullName>
    </recommendedName>
</protein>
<dbReference type="Pfam" id="PF19838">
    <property type="entry name" value="LptD_2"/>
    <property type="match status" value="1"/>
</dbReference>
<keyword evidence="4" id="KW-1185">Reference proteome</keyword>
<dbReference type="PANTHER" id="PTHR30189">
    <property type="entry name" value="LPS-ASSEMBLY PROTEIN"/>
    <property type="match status" value="1"/>
</dbReference>
<dbReference type="Gene3D" id="2.60.450.10">
    <property type="entry name" value="Lipopolysaccharide (LPS) transport protein A like domain"/>
    <property type="match status" value="1"/>
</dbReference>
<evidence type="ECO:0000313" key="3">
    <source>
        <dbReference type="EMBL" id="PTQ96815.1"/>
    </source>
</evidence>
<feature type="chain" id="PRO_5015581795" description="LPS-assembly protein LptD central domain-containing protein" evidence="1">
    <location>
        <begin position="21"/>
        <end position="911"/>
    </location>
</feature>
<dbReference type="AlphaFoldDB" id="A0A2T5J9S2"/>
<accession>A0A2T5J9S2</accession>
<keyword evidence="1" id="KW-0732">Signal</keyword>
<dbReference type="EMBL" id="QAOQ01000004">
    <property type="protein sequence ID" value="PTQ96815.1"/>
    <property type="molecule type" value="Genomic_DNA"/>
</dbReference>
<dbReference type="InterPro" id="IPR045659">
    <property type="entry name" value="LptD_2"/>
</dbReference>
<dbReference type="Proteomes" id="UP000244168">
    <property type="component" value="Unassembled WGS sequence"/>
</dbReference>
<feature type="domain" description="LPS-assembly protein LptD central" evidence="2">
    <location>
        <begin position="233"/>
        <end position="713"/>
    </location>
</feature>
<sequence>MKFLRLFFLLVVILALNELASANKSGKSQPVWLKDTIIKLDPVKDRKLLRGNKSSIDTIRKDTTKRDTTKKDTVAKNPGELTEITTAKADDSTVYDKEHQVGYLYGNARVTYGDFELDADYIRVDQKTHLVFASGRIDPKTHRYKGRPISKMGKDDKPMTADSLYFDYKTKKAHVYNGSTEQDGNFVSGGQIKKLNDSEFAYHNVLYSTCDKPYPYTDFGIVITKGIAEKKRIISGPAYMEIEGVPLPFAIPFGFFPKPDTRTSGFILPTFGEDATLGFYLRNFGYYFGINDYMDFTTQETLYSKGSFESTNTARYIKKYKYQGGLTFSYGQHYYGLEGDPPQRDFNIQWQHSQDANAHPGTTFSASVNAGTSSYYSNNPGATNYNPQAIVQNNLHSSIAYAKSWEGTPFNFNASMTHSQDLARKTITLELPTFSFNMATINPFDSKDRVGPQKWYQRITVGYSLQGKNAVTAVPESELFSKETLTKRLQNGFQHQIPVGFNQTLLKFFQFNVSANYNERWYLQTYRKRYARGSLSGIDSMIVDTVPGFRRVGDYSMSAGFSTKIYGIMQFKGKLKAIRDVITPNISFSYRPDYSSLSYAYNQVAVSNATVPFQASYNRYSIFDGTPYGGPSGGRQAGLSFSVDNTIEAKVRPSAKDTSTQDKKIPILQGLSASTFYNFAADSFRLENISLSGHTALFNQKINVSFSGILDPYVTKVYDTVANNQVYRVARRFDHYTFQDGRLPFLTNFNLTMGGSLNSASFHPASTNTAAAVPGTSAQTMTVQQADRLALLNSDPSAYIDFNIPWNVSMSYSFNYSNSHILTTTTNTLQLNGDFSLTPKWKIQYSTNYDIKANQFTMTSFNIYRDLHCWDLSFQWVPFGYYRSYNVTLKVKATILQDLKLSKRKDYYNNF</sequence>
<dbReference type="RefSeq" id="WP_107828761.1">
    <property type="nucleotide sequence ID" value="NZ_CP160205.1"/>
</dbReference>
<evidence type="ECO:0000256" key="1">
    <source>
        <dbReference type="SAM" id="SignalP"/>
    </source>
</evidence>
<dbReference type="GO" id="GO:1990351">
    <property type="term" value="C:transporter complex"/>
    <property type="evidence" value="ECO:0007669"/>
    <property type="project" value="TreeGrafter"/>
</dbReference>
<gene>
    <name evidence="3" type="ORF">C8P68_104305</name>
</gene>
<feature type="signal peptide" evidence="1">
    <location>
        <begin position="1"/>
        <end position="20"/>
    </location>
</feature>
<dbReference type="PANTHER" id="PTHR30189:SF1">
    <property type="entry name" value="LPS-ASSEMBLY PROTEIN LPTD"/>
    <property type="match status" value="1"/>
</dbReference>
<reference evidence="3 4" key="1">
    <citation type="submission" date="2018-04" db="EMBL/GenBank/DDBJ databases">
        <title>Genomic Encyclopedia of Archaeal and Bacterial Type Strains, Phase II (KMG-II): from individual species to whole genera.</title>
        <authorList>
            <person name="Goeker M."/>
        </authorList>
    </citation>
    <scope>NUCLEOTIDE SEQUENCE [LARGE SCALE GENOMIC DNA]</scope>
    <source>
        <strain evidence="3 4">DSM 26809</strain>
    </source>
</reference>
<evidence type="ECO:0000259" key="2">
    <source>
        <dbReference type="Pfam" id="PF19838"/>
    </source>
</evidence>
<dbReference type="OrthoDB" id="9802320at2"/>
<dbReference type="GO" id="GO:0009279">
    <property type="term" value="C:cell outer membrane"/>
    <property type="evidence" value="ECO:0007669"/>
    <property type="project" value="TreeGrafter"/>
</dbReference>
<dbReference type="InterPro" id="IPR050218">
    <property type="entry name" value="LptD"/>
</dbReference>
<organism evidence="3 4">
    <name type="scientific">Mucilaginibacter yixingensis</name>
    <dbReference type="NCBI Taxonomy" id="1295612"/>
    <lineage>
        <taxon>Bacteria</taxon>
        <taxon>Pseudomonadati</taxon>
        <taxon>Bacteroidota</taxon>
        <taxon>Sphingobacteriia</taxon>
        <taxon>Sphingobacteriales</taxon>
        <taxon>Sphingobacteriaceae</taxon>
        <taxon>Mucilaginibacter</taxon>
    </lineage>
</organism>
<comment type="caution">
    <text evidence="3">The sequence shown here is derived from an EMBL/GenBank/DDBJ whole genome shotgun (WGS) entry which is preliminary data.</text>
</comment>
<name>A0A2T5J9S2_9SPHI</name>
<evidence type="ECO:0000313" key="4">
    <source>
        <dbReference type="Proteomes" id="UP000244168"/>
    </source>
</evidence>